<evidence type="ECO:0000313" key="3">
    <source>
        <dbReference type="Proteomes" id="UP000481153"/>
    </source>
</evidence>
<sequence length="320" mass="36821">MSSNTINAEEPLRVVEEQPPLDEARHLTPVSPTWYTQEGEIRGPPGPPLSSYRGGPIRQPHGSGAPSEHGTASGAQTVVTQSMLESKLEANNATLIRQLMSMMRKTEDAKPSLPEDDGGPWDFEDEPAPVGVAEDRMWTLRLMPVEPLTIFDGEFSDRNTADTWLRKFEETSYACQWSDEETRRRFRLYTTKYVQEWVSQLEGPQKRTWRQLRQSFMKEYVQSAIDQEDLYYCSTKNRTRRSEPILSDLTLQLCELEWIIEKVGDIWIDISIALHGHYTTDPWVWPSAVNISNPSWTWRDLSIECANRKKSTNSWGRVIL</sequence>
<accession>A0A6G0WAF4</accession>
<comment type="caution">
    <text evidence="2">The sequence shown here is derived from an EMBL/GenBank/DDBJ whole genome shotgun (WGS) entry which is preliminary data.</text>
</comment>
<protein>
    <recommendedName>
        <fullName evidence="4">Retrotransposon gag domain-containing protein</fullName>
    </recommendedName>
</protein>
<organism evidence="2 3">
    <name type="scientific">Aphanomyces euteiches</name>
    <dbReference type="NCBI Taxonomy" id="100861"/>
    <lineage>
        <taxon>Eukaryota</taxon>
        <taxon>Sar</taxon>
        <taxon>Stramenopiles</taxon>
        <taxon>Oomycota</taxon>
        <taxon>Saprolegniomycetes</taxon>
        <taxon>Saprolegniales</taxon>
        <taxon>Verrucalvaceae</taxon>
        <taxon>Aphanomyces</taxon>
    </lineage>
</organism>
<dbReference type="AlphaFoldDB" id="A0A6G0WAF4"/>
<evidence type="ECO:0000313" key="2">
    <source>
        <dbReference type="EMBL" id="KAF0724127.1"/>
    </source>
</evidence>
<name>A0A6G0WAF4_9STRA</name>
<dbReference type="Proteomes" id="UP000481153">
    <property type="component" value="Unassembled WGS sequence"/>
</dbReference>
<keyword evidence="3" id="KW-1185">Reference proteome</keyword>
<dbReference type="EMBL" id="VJMJ01000281">
    <property type="protein sequence ID" value="KAF0724127.1"/>
    <property type="molecule type" value="Genomic_DNA"/>
</dbReference>
<proteinExistence type="predicted"/>
<evidence type="ECO:0000256" key="1">
    <source>
        <dbReference type="SAM" id="MobiDB-lite"/>
    </source>
</evidence>
<feature type="compositionally biased region" description="Basic and acidic residues" evidence="1">
    <location>
        <begin position="10"/>
        <end position="26"/>
    </location>
</feature>
<dbReference type="VEuPathDB" id="FungiDB:AeMF1_018274"/>
<gene>
    <name evidence="2" type="ORF">Ae201684_017136</name>
</gene>
<evidence type="ECO:0008006" key="4">
    <source>
        <dbReference type="Google" id="ProtNLM"/>
    </source>
</evidence>
<feature type="region of interest" description="Disordered" evidence="1">
    <location>
        <begin position="1"/>
        <end position="74"/>
    </location>
</feature>
<feature type="region of interest" description="Disordered" evidence="1">
    <location>
        <begin position="105"/>
        <end position="128"/>
    </location>
</feature>
<feature type="compositionally biased region" description="Acidic residues" evidence="1">
    <location>
        <begin position="114"/>
        <end position="127"/>
    </location>
</feature>
<reference evidence="2 3" key="1">
    <citation type="submission" date="2019-07" db="EMBL/GenBank/DDBJ databases">
        <title>Genomics analysis of Aphanomyces spp. identifies a new class of oomycete effector associated with host adaptation.</title>
        <authorList>
            <person name="Gaulin E."/>
        </authorList>
    </citation>
    <scope>NUCLEOTIDE SEQUENCE [LARGE SCALE GENOMIC DNA]</scope>
    <source>
        <strain evidence="2 3">ATCC 201684</strain>
    </source>
</reference>